<evidence type="ECO:0000313" key="3">
    <source>
        <dbReference type="Proteomes" id="UP000676565"/>
    </source>
</evidence>
<sequence>MTVRTYLSAPDLQRYAESDDPDPPHYTNAKRIGLFRVEKVWRHGRMVAFGTDGKLFDVVGVIYAPDGLPTAPLPMEAEELDRACYTHLYGPWYRFEIGD</sequence>
<proteinExistence type="predicted"/>
<dbReference type="Proteomes" id="UP000676565">
    <property type="component" value="Unassembled WGS sequence"/>
</dbReference>
<evidence type="ECO:0000313" key="2">
    <source>
        <dbReference type="EMBL" id="MBP3958830.1"/>
    </source>
</evidence>
<dbReference type="RefSeq" id="WP_210659176.1">
    <property type="nucleotide sequence ID" value="NZ_JAGKQQ010000001.1"/>
</dbReference>
<name>A0ABS5BYU4_9BACT</name>
<evidence type="ECO:0000256" key="1">
    <source>
        <dbReference type="SAM" id="MobiDB-lite"/>
    </source>
</evidence>
<dbReference type="EMBL" id="JAGKQQ010000001">
    <property type="protein sequence ID" value="MBP3958830.1"/>
    <property type="molecule type" value="Genomic_DNA"/>
</dbReference>
<comment type="caution">
    <text evidence="2">The sequence shown here is derived from an EMBL/GenBank/DDBJ whole genome shotgun (WGS) entry which is preliminary data.</text>
</comment>
<organism evidence="2 3">
    <name type="scientific">Gemmata palustris</name>
    <dbReference type="NCBI Taxonomy" id="2822762"/>
    <lineage>
        <taxon>Bacteria</taxon>
        <taxon>Pseudomonadati</taxon>
        <taxon>Planctomycetota</taxon>
        <taxon>Planctomycetia</taxon>
        <taxon>Gemmatales</taxon>
        <taxon>Gemmataceae</taxon>
        <taxon>Gemmata</taxon>
    </lineage>
</organism>
<accession>A0ABS5BYU4</accession>
<evidence type="ECO:0008006" key="4">
    <source>
        <dbReference type="Google" id="ProtNLM"/>
    </source>
</evidence>
<feature type="region of interest" description="Disordered" evidence="1">
    <location>
        <begin position="1"/>
        <end position="24"/>
    </location>
</feature>
<keyword evidence="3" id="KW-1185">Reference proteome</keyword>
<gene>
    <name evidence="2" type="ORF">J8F10_26590</name>
</gene>
<reference evidence="2 3" key="1">
    <citation type="submission" date="2021-04" db="EMBL/GenBank/DDBJ databases">
        <authorList>
            <person name="Ivanova A."/>
        </authorList>
    </citation>
    <scope>NUCLEOTIDE SEQUENCE [LARGE SCALE GENOMIC DNA]</scope>
    <source>
        <strain evidence="2 3">G18</strain>
    </source>
</reference>
<protein>
    <recommendedName>
        <fullName evidence="4">MmcQ/YjbR family DNA-binding protein</fullName>
    </recommendedName>
</protein>